<protein>
    <submittedName>
        <fullName evidence="1">Uncharacterized protein</fullName>
    </submittedName>
</protein>
<dbReference type="EMBL" id="CARXXK010000005">
    <property type="protein sequence ID" value="CAI6369324.1"/>
    <property type="molecule type" value="Genomic_DNA"/>
</dbReference>
<keyword evidence="2" id="KW-1185">Reference proteome</keyword>
<dbReference type="AlphaFoldDB" id="A0AAV0XNV1"/>
<proteinExistence type="predicted"/>
<comment type="caution">
    <text evidence="1">The sequence shown here is derived from an EMBL/GenBank/DDBJ whole genome shotgun (WGS) entry which is preliminary data.</text>
</comment>
<organism evidence="1 2">
    <name type="scientific">Macrosiphum euphorbiae</name>
    <name type="common">potato aphid</name>
    <dbReference type="NCBI Taxonomy" id="13131"/>
    <lineage>
        <taxon>Eukaryota</taxon>
        <taxon>Metazoa</taxon>
        <taxon>Ecdysozoa</taxon>
        <taxon>Arthropoda</taxon>
        <taxon>Hexapoda</taxon>
        <taxon>Insecta</taxon>
        <taxon>Pterygota</taxon>
        <taxon>Neoptera</taxon>
        <taxon>Paraneoptera</taxon>
        <taxon>Hemiptera</taxon>
        <taxon>Sternorrhyncha</taxon>
        <taxon>Aphidomorpha</taxon>
        <taxon>Aphidoidea</taxon>
        <taxon>Aphididae</taxon>
        <taxon>Macrosiphini</taxon>
        <taxon>Macrosiphum</taxon>
    </lineage>
</organism>
<evidence type="ECO:0000313" key="1">
    <source>
        <dbReference type="EMBL" id="CAI6369324.1"/>
    </source>
</evidence>
<accession>A0AAV0XNV1</accession>
<evidence type="ECO:0000313" key="2">
    <source>
        <dbReference type="Proteomes" id="UP001160148"/>
    </source>
</evidence>
<name>A0AAV0XNV1_9HEMI</name>
<sequence>MPSNSQPKIGRIKKSLSNKLANYTHRCTCTRLLSGRLQFQSPAIPVAQCGSVVVGTDHALRPDKWNESVKIKQTTL</sequence>
<gene>
    <name evidence="1" type="ORF">MEUPH1_LOCUS23578</name>
</gene>
<dbReference type="Proteomes" id="UP001160148">
    <property type="component" value="Unassembled WGS sequence"/>
</dbReference>
<reference evidence="1 2" key="1">
    <citation type="submission" date="2023-01" db="EMBL/GenBank/DDBJ databases">
        <authorList>
            <person name="Whitehead M."/>
        </authorList>
    </citation>
    <scope>NUCLEOTIDE SEQUENCE [LARGE SCALE GENOMIC DNA]</scope>
</reference>